<protein>
    <submittedName>
        <fullName evidence="1">Uncharacterized protein</fullName>
    </submittedName>
</protein>
<reference evidence="2" key="1">
    <citation type="submission" date="2014-09" db="EMBL/GenBank/DDBJ databases">
        <authorList>
            <person name="Mudge J."/>
            <person name="Ramaraj T."/>
            <person name="Lindquist I.E."/>
            <person name="Bharti A.K."/>
            <person name="Sundararajan A."/>
            <person name="Cameron C.T."/>
            <person name="Woodward J.E."/>
            <person name="May G.D."/>
            <person name="Brubaker C."/>
            <person name="Broadhvest J."/>
            <person name="Wilkins T.A."/>
        </authorList>
    </citation>
    <scope>NUCLEOTIDE SEQUENCE</scope>
    <source>
        <strain evidence="2">cv. AKA8401</strain>
    </source>
</reference>
<accession>A0A0B0PX62</accession>
<organism evidence="1 2">
    <name type="scientific">Gossypium arboreum</name>
    <name type="common">Tree cotton</name>
    <name type="synonym">Gossypium nanking</name>
    <dbReference type="NCBI Taxonomy" id="29729"/>
    <lineage>
        <taxon>Eukaryota</taxon>
        <taxon>Viridiplantae</taxon>
        <taxon>Streptophyta</taxon>
        <taxon>Embryophyta</taxon>
        <taxon>Tracheophyta</taxon>
        <taxon>Spermatophyta</taxon>
        <taxon>Magnoliopsida</taxon>
        <taxon>eudicotyledons</taxon>
        <taxon>Gunneridae</taxon>
        <taxon>Pentapetalae</taxon>
        <taxon>rosids</taxon>
        <taxon>malvids</taxon>
        <taxon>Malvales</taxon>
        <taxon>Malvaceae</taxon>
        <taxon>Malvoideae</taxon>
        <taxon>Gossypium</taxon>
    </lineage>
</organism>
<dbReference type="EMBL" id="KN443239">
    <property type="protein sequence ID" value="KHG28006.1"/>
    <property type="molecule type" value="Genomic_DNA"/>
</dbReference>
<name>A0A0B0PX62_GOSAR</name>
<gene>
    <name evidence="1" type="ORF">F383_14806</name>
</gene>
<evidence type="ECO:0000313" key="1">
    <source>
        <dbReference type="EMBL" id="KHG28006.1"/>
    </source>
</evidence>
<proteinExistence type="predicted"/>
<evidence type="ECO:0000313" key="2">
    <source>
        <dbReference type="Proteomes" id="UP000032142"/>
    </source>
</evidence>
<keyword evidence="2" id="KW-1185">Reference proteome</keyword>
<dbReference type="AlphaFoldDB" id="A0A0B0PX62"/>
<sequence>MYIVGCQKGARFYGPADFQCVRNIWQTRRANATGNYPSAYRTHKTKAGLLDIGRTSLKDNDV</sequence>
<dbReference type="Proteomes" id="UP000032142">
    <property type="component" value="Unassembled WGS sequence"/>
</dbReference>